<sequence length="248" mass="27152">MSRVSFAYIDSMSLLGSIVRWQAEALKIPPPSDTNLLPAVGGLPGPAFFPEGLGLSESALCQNDRPTIIAIGHNFGCQEYRTEIQVAGREDDKPTWRNLDALLGQAGANPSQCFRTNWFVGLLPGGKQTGRFLRKPDYEYQQACLSLLVKQIQMIKPTAILILGPEVASRASNLIPALAPWRGAERWVDIDQSTIGHSVRDVEVSAASIRTNVVALLHPSFGIANQGRRMKNMHVPRTEAEILRAALE</sequence>
<dbReference type="InterPro" id="IPR005122">
    <property type="entry name" value="Uracil-DNA_glycosylase-like"/>
</dbReference>
<gene>
    <name evidence="2" type="ORF">EDE15_3224</name>
</gene>
<feature type="domain" description="Uracil-DNA glycosylase-like" evidence="1">
    <location>
        <begin position="64"/>
        <end position="229"/>
    </location>
</feature>
<dbReference type="EMBL" id="RSDW01000001">
    <property type="protein sequence ID" value="RSL17686.1"/>
    <property type="molecule type" value="Genomic_DNA"/>
</dbReference>
<accession>A0A3R9QC49</accession>
<proteinExistence type="predicted"/>
<dbReference type="Pfam" id="PF03167">
    <property type="entry name" value="UDG"/>
    <property type="match status" value="1"/>
</dbReference>
<dbReference type="InterPro" id="IPR036895">
    <property type="entry name" value="Uracil-DNA_glycosylase-like_sf"/>
</dbReference>
<keyword evidence="3" id="KW-1185">Reference proteome</keyword>
<dbReference type="Proteomes" id="UP000269669">
    <property type="component" value="Unassembled WGS sequence"/>
</dbReference>
<evidence type="ECO:0000313" key="3">
    <source>
        <dbReference type="Proteomes" id="UP000269669"/>
    </source>
</evidence>
<dbReference type="Gene3D" id="3.40.470.10">
    <property type="entry name" value="Uracil-DNA glycosylase-like domain"/>
    <property type="match status" value="1"/>
</dbReference>
<evidence type="ECO:0000259" key="1">
    <source>
        <dbReference type="Pfam" id="PF03167"/>
    </source>
</evidence>
<dbReference type="SUPFAM" id="SSF52141">
    <property type="entry name" value="Uracil-DNA glycosylase-like"/>
    <property type="match status" value="1"/>
</dbReference>
<name>A0A3R9QC49_9BACT</name>
<evidence type="ECO:0000313" key="2">
    <source>
        <dbReference type="EMBL" id="RSL17686.1"/>
    </source>
</evidence>
<organism evidence="2 3">
    <name type="scientific">Edaphobacter aggregans</name>
    <dbReference type="NCBI Taxonomy" id="570835"/>
    <lineage>
        <taxon>Bacteria</taxon>
        <taxon>Pseudomonadati</taxon>
        <taxon>Acidobacteriota</taxon>
        <taxon>Terriglobia</taxon>
        <taxon>Terriglobales</taxon>
        <taxon>Acidobacteriaceae</taxon>
        <taxon>Edaphobacter</taxon>
    </lineage>
</organism>
<dbReference type="AlphaFoldDB" id="A0A3R9QC49"/>
<protein>
    <submittedName>
        <fullName evidence="2">Uracil-DNA glycosylase</fullName>
    </submittedName>
</protein>
<comment type="caution">
    <text evidence="2">The sequence shown here is derived from an EMBL/GenBank/DDBJ whole genome shotgun (WGS) entry which is preliminary data.</text>
</comment>
<reference evidence="2 3" key="1">
    <citation type="submission" date="2018-12" db="EMBL/GenBank/DDBJ databases">
        <title>Sequencing of bacterial isolates from soil warming experiment in Harvard Forest, Massachusetts, USA.</title>
        <authorList>
            <person name="Deangelis K."/>
        </authorList>
    </citation>
    <scope>NUCLEOTIDE SEQUENCE [LARGE SCALE GENOMIC DNA]</scope>
    <source>
        <strain evidence="2 3">EB153</strain>
    </source>
</reference>